<proteinExistence type="predicted"/>
<reference evidence="1 2" key="1">
    <citation type="journal article" date="2018" name="Sci. Rep.">
        <title>Comparative analysis of the Pocillopora damicornis genome highlights role of immune system in coral evolution.</title>
        <authorList>
            <person name="Cunning R."/>
            <person name="Bay R.A."/>
            <person name="Gillette P."/>
            <person name="Baker A.C."/>
            <person name="Traylor-Knowles N."/>
        </authorList>
    </citation>
    <scope>NUCLEOTIDE SEQUENCE [LARGE SCALE GENOMIC DNA]</scope>
    <source>
        <strain evidence="1">RSMAS</strain>
        <tissue evidence="1">Whole animal</tissue>
    </source>
</reference>
<gene>
    <name evidence="1" type="ORF">pdam_00016235</name>
</gene>
<dbReference type="AlphaFoldDB" id="A0A3M6UGW9"/>
<keyword evidence="2" id="KW-1185">Reference proteome</keyword>
<protein>
    <submittedName>
        <fullName evidence="1">Uncharacterized protein</fullName>
    </submittedName>
</protein>
<organism evidence="1 2">
    <name type="scientific">Pocillopora damicornis</name>
    <name type="common">Cauliflower coral</name>
    <name type="synonym">Millepora damicornis</name>
    <dbReference type="NCBI Taxonomy" id="46731"/>
    <lineage>
        <taxon>Eukaryota</taxon>
        <taxon>Metazoa</taxon>
        <taxon>Cnidaria</taxon>
        <taxon>Anthozoa</taxon>
        <taxon>Hexacorallia</taxon>
        <taxon>Scleractinia</taxon>
        <taxon>Astrocoeniina</taxon>
        <taxon>Pocilloporidae</taxon>
        <taxon>Pocillopora</taxon>
    </lineage>
</organism>
<dbReference type="EMBL" id="RCHS01001558">
    <property type="protein sequence ID" value="RMX52886.1"/>
    <property type="molecule type" value="Genomic_DNA"/>
</dbReference>
<evidence type="ECO:0000313" key="1">
    <source>
        <dbReference type="EMBL" id="RMX52886.1"/>
    </source>
</evidence>
<evidence type="ECO:0000313" key="2">
    <source>
        <dbReference type="Proteomes" id="UP000275408"/>
    </source>
</evidence>
<accession>A0A3M6UGW9</accession>
<dbReference type="Proteomes" id="UP000275408">
    <property type="component" value="Unassembled WGS sequence"/>
</dbReference>
<name>A0A3M6UGW9_POCDA</name>
<comment type="caution">
    <text evidence="1">The sequence shown here is derived from an EMBL/GenBank/DDBJ whole genome shotgun (WGS) entry which is preliminary data.</text>
</comment>
<sequence>MYLKVQSQSSRMHEGLIQYQILSGDIETNPGPLSVTQNIVCCNNKVNSTKKNSSSFQSRQCGNVWVKCWHPMCRGNGIVSSIDLSIQAILVTVNRSTLNDNSLQYGPSCTGTIHVGDGKFKIFDSLRHGRDSYGLYQNPDVLFELKDSVLMTHLIYLKKKNDIDILIQSLGDIGKDVEYCIKFICCSTNFSNAGRQKFMRIMVNESGSNLASSIPSATQTAREFMSPPICDIKLCYSPSNSKKIAQTGHVIYKQSDVDPGNFH</sequence>